<dbReference type="NCBIfam" id="NF012211">
    <property type="entry name" value="tand_rpt_95"/>
    <property type="match status" value="3"/>
</dbReference>
<dbReference type="InterPro" id="IPR013320">
    <property type="entry name" value="ConA-like_dom_sf"/>
</dbReference>
<gene>
    <name evidence="2" type="ORF">METZ01_LOCUS117490</name>
</gene>
<feature type="domain" description="RapA2 cadherin-like" evidence="1">
    <location>
        <begin position="680"/>
        <end position="753"/>
    </location>
</feature>
<dbReference type="AlphaFoldDB" id="A0A381XIQ8"/>
<dbReference type="Pfam" id="PF13385">
    <property type="entry name" value="Laminin_G_3"/>
    <property type="match status" value="1"/>
</dbReference>
<feature type="domain" description="RapA2 cadherin-like" evidence="1">
    <location>
        <begin position="381"/>
        <end position="435"/>
    </location>
</feature>
<dbReference type="SUPFAM" id="SSF69318">
    <property type="entry name" value="Integrin alpha N-terminal domain"/>
    <property type="match status" value="1"/>
</dbReference>
<dbReference type="Pfam" id="PF17963">
    <property type="entry name" value="Big_9"/>
    <property type="match status" value="1"/>
</dbReference>
<dbReference type="InterPro" id="IPR040853">
    <property type="entry name" value="RapA2_cadherin-like"/>
</dbReference>
<sequence length="971" mass="106982">DNEGWHIYEWDGVIGSDNYGTSPSSVNSLEVDICCGDDGADFRGDHERTTIEDIDGDGKQELVIMIRRGSPRGTLITSVEGDIVHNGGGEEIWVEEFFVNSEDYGGGSPYHSLPADLNGDGDYELVNHTWNWLNFYNITSTGPDQYEIADIGSEGSHYQATADNNDQVSLFGGAAADIDGDGNDEAYFVSYGSWGTGQGDVYVVDYDTDDNVLNINGDHVRKIKSGDNFITENSMLLNSLAGGTISDVDGNGNLNILVGGGMITSLECNGDPGDSLSYSSENIYYHEYTEEITVTDSLGYISTSVWNNVAWASKVESNFNGRPFDFDNDGRQEILVSFQGISEFFYVHHEVWNESEGYWEYNTEAIPNENKAYVALLENETVQEINNIPVAIDQSYTVNEDSQVALTLSASDVDEDELSYMVAQPPTHGEIIFNEPMSNSSLSFDGVNDYVGTGVSLLNNMTQFTMAGWLNINTSGNREGFFGQNNAIEFGWMNSNTMWVWTASGGELTWELDDSFSFGQWHHIVAVGDGASMKIYIDGQLKATGGGNTTNYGSSSYSFNIGGGGIWDATGSWFDGNISDVAVWDIALHDSSINRLYYDEDNVWDVIDDAHLIGYWDFNEGNGDIAHDATMYQNDGTITGATWEVEEIESSFTYMPYNNFNGEDFFIYRAFDGMDFSSFATVTIAVTEINDKPHAFGDHHVGAEDDTLYAQLHGDDGDYFPTQQQMQSLTYSITSDVMHGDLVVDNGTGEFMYMPHSNFFGADSFYFAMTDNGTTNGVDDFLSDTAMVQLFVEPINDAPVLSWFADTSMAEDSSLVLSIFASDVDNSDLSVSAYSSEEAVMVYADDTLLYIYAEEDWNGSVEIAVVANDNMSRATDVEQFMLTVTPVNDAPFFTMEEFNAAGDITSGVDTWVQAEDIDSDIFFFLEGAPSWLMMDGSRMVGQPDQDSVYVFTLSVSDSEHVVSEPFELTIV</sequence>
<organism evidence="2">
    <name type="scientific">marine metagenome</name>
    <dbReference type="NCBI Taxonomy" id="408172"/>
    <lineage>
        <taxon>unclassified sequences</taxon>
        <taxon>metagenomes</taxon>
        <taxon>ecological metagenomes</taxon>
    </lineage>
</organism>
<feature type="non-terminal residue" evidence="2">
    <location>
        <position position="971"/>
    </location>
</feature>
<evidence type="ECO:0000313" key="2">
    <source>
        <dbReference type="EMBL" id="SVA64636.1"/>
    </source>
</evidence>
<proteinExistence type="predicted"/>
<dbReference type="EMBL" id="UINC01015330">
    <property type="protein sequence ID" value="SVA64636.1"/>
    <property type="molecule type" value="Genomic_DNA"/>
</dbReference>
<name>A0A381XIQ8_9ZZZZ</name>
<protein>
    <recommendedName>
        <fullName evidence="1">RapA2 cadherin-like domain-containing protein</fullName>
    </recommendedName>
</protein>
<evidence type="ECO:0000259" key="1">
    <source>
        <dbReference type="Pfam" id="PF17803"/>
    </source>
</evidence>
<dbReference type="Gene3D" id="2.60.120.200">
    <property type="match status" value="1"/>
</dbReference>
<dbReference type="InterPro" id="IPR028994">
    <property type="entry name" value="Integrin_alpha_N"/>
</dbReference>
<feature type="non-terminal residue" evidence="2">
    <location>
        <position position="1"/>
    </location>
</feature>
<accession>A0A381XIQ8</accession>
<reference evidence="2" key="1">
    <citation type="submission" date="2018-05" db="EMBL/GenBank/DDBJ databases">
        <authorList>
            <person name="Lanie J.A."/>
            <person name="Ng W.-L."/>
            <person name="Kazmierczak K.M."/>
            <person name="Andrzejewski T.M."/>
            <person name="Davidsen T.M."/>
            <person name="Wayne K.J."/>
            <person name="Tettelin H."/>
            <person name="Glass J.I."/>
            <person name="Rusch D."/>
            <person name="Podicherti R."/>
            <person name="Tsui H.-C.T."/>
            <person name="Winkler M.E."/>
        </authorList>
    </citation>
    <scope>NUCLEOTIDE SEQUENCE</scope>
</reference>
<dbReference type="SUPFAM" id="SSF49899">
    <property type="entry name" value="Concanavalin A-like lectins/glucanases"/>
    <property type="match status" value="1"/>
</dbReference>
<dbReference type="Pfam" id="PF17803">
    <property type="entry name" value="Cadherin_4"/>
    <property type="match status" value="2"/>
</dbReference>